<keyword evidence="2" id="KW-1185">Reference proteome</keyword>
<feature type="non-terminal residue" evidence="1">
    <location>
        <position position="1"/>
    </location>
</feature>
<dbReference type="AlphaFoldDB" id="A0A9P6CRI7"/>
<organism evidence="1 2">
    <name type="scientific">Pholiota conissans</name>
    <dbReference type="NCBI Taxonomy" id="109636"/>
    <lineage>
        <taxon>Eukaryota</taxon>
        <taxon>Fungi</taxon>
        <taxon>Dikarya</taxon>
        <taxon>Basidiomycota</taxon>
        <taxon>Agaricomycotina</taxon>
        <taxon>Agaricomycetes</taxon>
        <taxon>Agaricomycetidae</taxon>
        <taxon>Agaricales</taxon>
        <taxon>Agaricineae</taxon>
        <taxon>Strophariaceae</taxon>
        <taxon>Pholiota</taxon>
    </lineage>
</organism>
<dbReference type="EMBL" id="MU155742">
    <property type="protein sequence ID" value="KAF9471175.1"/>
    <property type="molecule type" value="Genomic_DNA"/>
</dbReference>
<dbReference type="PANTHER" id="PTHR35871">
    <property type="entry name" value="EXPRESSED PROTEIN"/>
    <property type="match status" value="1"/>
</dbReference>
<evidence type="ECO:0000313" key="1">
    <source>
        <dbReference type="EMBL" id="KAF9471175.1"/>
    </source>
</evidence>
<accession>A0A9P6CRI7</accession>
<evidence type="ECO:0000313" key="2">
    <source>
        <dbReference type="Proteomes" id="UP000807469"/>
    </source>
</evidence>
<gene>
    <name evidence="1" type="ORF">BDN70DRAFT_763229</name>
</gene>
<dbReference type="OrthoDB" id="6511194at2759"/>
<dbReference type="PANTHER" id="PTHR35871:SF1">
    <property type="entry name" value="CXC1-LIKE CYSTEINE CLUSTER ASSOCIATED WITH KDZ TRANSPOSASES DOMAIN-CONTAINING PROTEIN"/>
    <property type="match status" value="1"/>
</dbReference>
<reference evidence="1" key="1">
    <citation type="submission" date="2020-11" db="EMBL/GenBank/DDBJ databases">
        <authorList>
            <consortium name="DOE Joint Genome Institute"/>
            <person name="Ahrendt S."/>
            <person name="Riley R."/>
            <person name="Andreopoulos W."/>
            <person name="Labutti K."/>
            <person name="Pangilinan J."/>
            <person name="Ruiz-Duenas F.J."/>
            <person name="Barrasa J.M."/>
            <person name="Sanchez-Garcia M."/>
            <person name="Camarero S."/>
            <person name="Miyauchi S."/>
            <person name="Serrano A."/>
            <person name="Linde D."/>
            <person name="Babiker R."/>
            <person name="Drula E."/>
            <person name="Ayuso-Fernandez I."/>
            <person name="Pacheco R."/>
            <person name="Padilla G."/>
            <person name="Ferreira P."/>
            <person name="Barriuso J."/>
            <person name="Kellner H."/>
            <person name="Castanera R."/>
            <person name="Alfaro M."/>
            <person name="Ramirez L."/>
            <person name="Pisabarro A.G."/>
            <person name="Kuo A."/>
            <person name="Tritt A."/>
            <person name="Lipzen A."/>
            <person name="He G."/>
            <person name="Yan M."/>
            <person name="Ng V."/>
            <person name="Cullen D."/>
            <person name="Martin F."/>
            <person name="Rosso M.-N."/>
            <person name="Henrissat B."/>
            <person name="Hibbett D."/>
            <person name="Martinez A.T."/>
            <person name="Grigoriev I.V."/>
        </authorList>
    </citation>
    <scope>NUCLEOTIDE SEQUENCE</scope>
    <source>
        <strain evidence="1">CIRM-BRFM 674</strain>
    </source>
</reference>
<comment type="caution">
    <text evidence="1">The sequence shown here is derived from an EMBL/GenBank/DDBJ whole genome shotgun (WGS) entry which is preliminary data.</text>
</comment>
<feature type="non-terminal residue" evidence="1">
    <location>
        <position position="148"/>
    </location>
</feature>
<name>A0A9P6CRI7_9AGAR</name>
<protein>
    <submittedName>
        <fullName evidence="1">Uncharacterized protein</fullName>
    </submittedName>
</protein>
<sequence length="148" mass="17471">ILDDEDIAQSIQLHLLEISKGGYICAQDIVDYIASPEIQELLAGRSKTSIHHSTACRWLKKLDWRYAQKKKGMFVDGHEREDVVQYRDEFISRWKEYEKRFVKFDNDGNQTNNLVGFPVLQVGRFCLILVTHDESTFYANDRRKKMWI</sequence>
<dbReference type="Proteomes" id="UP000807469">
    <property type="component" value="Unassembled WGS sequence"/>
</dbReference>
<proteinExistence type="predicted"/>